<reference evidence="4 5" key="1">
    <citation type="submission" date="2018-10" db="EMBL/GenBank/DDBJ databases">
        <title>Genomic Encyclopedia of Archaeal and Bacterial Type Strains, Phase II (KMG-II): from individual species to whole genera.</title>
        <authorList>
            <person name="Goeker M."/>
        </authorList>
    </citation>
    <scope>NUCLEOTIDE SEQUENCE [LARGE SCALE GENOMIC DNA]</scope>
    <source>
        <strain evidence="4 5">DSM 29537</strain>
    </source>
</reference>
<evidence type="ECO:0000313" key="5">
    <source>
        <dbReference type="Proteomes" id="UP000277579"/>
    </source>
</evidence>
<sequence>MNSELKIGMLLPQSKQYPFLDRDFMRGIKLNGLNVKFYIESIGIGADEKMIIDKMQKLSFQEDIRFFVGFFGHRNIASVYEYASSHDLFLLATDIGSNLPYALQKKRGVYVNSFGIAESSYYLGQYLAQNYKNIATSSSYYDSGYGINQAVEIGLYQNNSEFSGHYITPLNPRENEADCMQETLAPLKPEAIFAFHSGIYAEEHASYLIKNKLAQNYPFYFTSFSISDRIRQEYKDAFEGDILVVAPWSENLKNKKNTLFIEKYKAILHEKPSVFSMLGYESGLIVESLLRDSDGIPALDRLIERMEDAPEGPRGKMEFHSDTNRTRFDHYIFKMTEDETQIEAVLKNNGEFIQKIMSDSTPVAAGGWHNAYLCH</sequence>
<proteinExistence type="inferred from homology"/>
<dbReference type="EMBL" id="RBLC01000003">
    <property type="protein sequence ID" value="RKS21942.1"/>
    <property type="molecule type" value="Genomic_DNA"/>
</dbReference>
<dbReference type="Pfam" id="PF13458">
    <property type="entry name" value="Peripla_BP_6"/>
    <property type="match status" value="1"/>
</dbReference>
<evidence type="ECO:0000256" key="1">
    <source>
        <dbReference type="ARBA" id="ARBA00010062"/>
    </source>
</evidence>
<accession>A0A495M9V9</accession>
<keyword evidence="5" id="KW-1185">Reference proteome</keyword>
<organism evidence="4 5">
    <name type="scientific">Flavobacterium endophyticum</name>
    <dbReference type="NCBI Taxonomy" id="1540163"/>
    <lineage>
        <taxon>Bacteria</taxon>
        <taxon>Pseudomonadati</taxon>
        <taxon>Bacteroidota</taxon>
        <taxon>Flavobacteriia</taxon>
        <taxon>Flavobacteriales</taxon>
        <taxon>Flavobacteriaceae</taxon>
        <taxon>Flavobacterium</taxon>
    </lineage>
</organism>
<protein>
    <submittedName>
        <fullName evidence="4">ABC-type branched-subunit amino acid transport system substrate-binding protein</fullName>
    </submittedName>
</protein>
<evidence type="ECO:0000256" key="2">
    <source>
        <dbReference type="ARBA" id="ARBA00022729"/>
    </source>
</evidence>
<comment type="caution">
    <text evidence="4">The sequence shown here is derived from an EMBL/GenBank/DDBJ whole genome shotgun (WGS) entry which is preliminary data.</text>
</comment>
<dbReference type="RefSeq" id="WP_121376866.1">
    <property type="nucleotide sequence ID" value="NZ_RBLC01000003.1"/>
</dbReference>
<comment type="similarity">
    <text evidence="1">Belongs to the leucine-binding protein family.</text>
</comment>
<dbReference type="InterPro" id="IPR028081">
    <property type="entry name" value="Leu-bd"/>
</dbReference>
<gene>
    <name evidence="4" type="ORF">CLV94_2577</name>
</gene>
<dbReference type="Gene3D" id="3.40.50.2300">
    <property type="match status" value="2"/>
</dbReference>
<keyword evidence="2" id="KW-0732">Signal</keyword>
<dbReference type="AlphaFoldDB" id="A0A495M9V9"/>
<name>A0A495M9V9_9FLAO</name>
<dbReference type="SUPFAM" id="SSF53822">
    <property type="entry name" value="Periplasmic binding protein-like I"/>
    <property type="match status" value="1"/>
</dbReference>
<dbReference type="InterPro" id="IPR028082">
    <property type="entry name" value="Peripla_BP_I"/>
</dbReference>
<dbReference type="OrthoDB" id="827062at2"/>
<evidence type="ECO:0000259" key="3">
    <source>
        <dbReference type="Pfam" id="PF13458"/>
    </source>
</evidence>
<dbReference type="Proteomes" id="UP000277579">
    <property type="component" value="Unassembled WGS sequence"/>
</dbReference>
<feature type="domain" description="Leucine-binding protein" evidence="3">
    <location>
        <begin position="45"/>
        <end position="338"/>
    </location>
</feature>
<evidence type="ECO:0000313" key="4">
    <source>
        <dbReference type="EMBL" id="RKS21942.1"/>
    </source>
</evidence>